<sequence length="31" mass="3462">MSAPNIVWTRIDERLLHGQIASLGENTLKPT</sequence>
<organism evidence="1 2">
    <name type="scientific">Budvicia aquatica</name>
    <dbReference type="NCBI Taxonomy" id="82979"/>
    <lineage>
        <taxon>Bacteria</taxon>
        <taxon>Pseudomonadati</taxon>
        <taxon>Pseudomonadota</taxon>
        <taxon>Gammaproteobacteria</taxon>
        <taxon>Enterobacterales</taxon>
        <taxon>Budviciaceae</taxon>
        <taxon>Budvicia</taxon>
    </lineage>
</organism>
<dbReference type="SUPFAM" id="SSF52728">
    <property type="entry name" value="PTS IIb component"/>
    <property type="match status" value="1"/>
</dbReference>
<gene>
    <name evidence="1" type="ORF">NCTC12282_00883</name>
</gene>
<proteinExistence type="predicted"/>
<dbReference type="GO" id="GO:0005737">
    <property type="term" value="C:cytoplasm"/>
    <property type="evidence" value="ECO:0007669"/>
    <property type="project" value="InterPro"/>
</dbReference>
<dbReference type="InterPro" id="IPR036667">
    <property type="entry name" value="PTS_IIB_sorbose-sp_sf"/>
</dbReference>
<name>A0A484ZE04_9GAMM</name>
<dbReference type="AlphaFoldDB" id="A0A484ZE04"/>
<reference evidence="1 2" key="1">
    <citation type="submission" date="2019-03" db="EMBL/GenBank/DDBJ databases">
        <authorList>
            <consortium name="Pathogen Informatics"/>
        </authorList>
    </citation>
    <scope>NUCLEOTIDE SEQUENCE [LARGE SCALE GENOMIC DNA]</scope>
    <source>
        <strain evidence="1 2">NCTC12282</strain>
    </source>
</reference>
<dbReference type="Proteomes" id="UP000373449">
    <property type="component" value="Unassembled WGS sequence"/>
</dbReference>
<protein>
    <submittedName>
        <fullName evidence="1">Uncharacterized protein</fullName>
    </submittedName>
</protein>
<dbReference type="EMBL" id="CAADJA010000002">
    <property type="protein sequence ID" value="VFS45996.1"/>
    <property type="molecule type" value="Genomic_DNA"/>
</dbReference>
<evidence type="ECO:0000313" key="2">
    <source>
        <dbReference type="Proteomes" id="UP000373449"/>
    </source>
</evidence>
<dbReference type="GO" id="GO:0008982">
    <property type="term" value="F:protein-N(PI)-phosphohistidine-sugar phosphotransferase activity"/>
    <property type="evidence" value="ECO:0007669"/>
    <property type="project" value="InterPro"/>
</dbReference>
<accession>A0A484ZE04</accession>
<dbReference type="GO" id="GO:0009401">
    <property type="term" value="P:phosphoenolpyruvate-dependent sugar phosphotransferase system"/>
    <property type="evidence" value="ECO:0007669"/>
    <property type="project" value="InterPro"/>
</dbReference>
<dbReference type="Gene3D" id="3.40.35.10">
    <property type="entry name" value="Phosphotransferase system, sorbose subfamily IIB component"/>
    <property type="match status" value="1"/>
</dbReference>
<evidence type="ECO:0000313" key="1">
    <source>
        <dbReference type="EMBL" id="VFS45996.1"/>
    </source>
</evidence>